<dbReference type="PANTHER" id="PTHR42678:SF5">
    <property type="entry name" value="GLUTAMYL-TRNA(GLN) AMIDOTRANSFERASE SUBUNIT A"/>
    <property type="match status" value="1"/>
</dbReference>
<sequence>MGISRTAFNINELTIATFHAALRQQTTSCTAVVCAYLERIAHHDQALQSLISINNNAIAAAHEKDEETRTLCDRNQPFPTLHGVPVILKDNIGTFDLPTSAGNKALATLRTSEDSSVVADLRRAGAIILAKANLHEFALHGTTTSSLGGQTRNPYDLTRTPGGSSGGTAAALAANLGLVGCGSPVEESSRCADVVYGDDGGMEPAGRESRPPGEIRIGVLDAYFHLEESRSSLPEALVEENEIVQRVIRAAVSSIGEAVHITLVPVEPTADWRLATLLVQADTQAFEFRECLDGFLQSSVVSSTPHRSLESIAQSGEFDKNAITEVFTAPLEKPEIYSRRSAEYRAQLDFIASLKESVQRCFDAAGIDFMVYPHQRHLAVPIGMTRQPRRNGVLAALTGRPAICVPAGRSPPTPSAIQGIPIGLEIMGRYEHDEALLDVAEQIEYILQARATPIE</sequence>
<comment type="caution">
    <text evidence="2">The sequence shown here is derived from an EMBL/GenBank/DDBJ whole genome shotgun (WGS) entry which is preliminary data.</text>
</comment>
<dbReference type="OrthoDB" id="566138at2759"/>
<gene>
    <name evidence="2" type="ORF">N7492_007475</name>
</gene>
<keyword evidence="3" id="KW-1185">Reference proteome</keyword>
<organism evidence="2 3">
    <name type="scientific">Penicillium capsulatum</name>
    <dbReference type="NCBI Taxonomy" id="69766"/>
    <lineage>
        <taxon>Eukaryota</taxon>
        <taxon>Fungi</taxon>
        <taxon>Dikarya</taxon>
        <taxon>Ascomycota</taxon>
        <taxon>Pezizomycotina</taxon>
        <taxon>Eurotiomycetes</taxon>
        <taxon>Eurotiomycetidae</taxon>
        <taxon>Eurotiales</taxon>
        <taxon>Aspergillaceae</taxon>
        <taxon>Penicillium</taxon>
    </lineage>
</organism>
<dbReference type="Proteomes" id="UP001146351">
    <property type="component" value="Unassembled WGS sequence"/>
</dbReference>
<dbReference type="EMBL" id="JAPQKO010000005">
    <property type="protein sequence ID" value="KAJ5162083.1"/>
    <property type="molecule type" value="Genomic_DNA"/>
</dbReference>
<dbReference type="InterPro" id="IPR023631">
    <property type="entry name" value="Amidase_dom"/>
</dbReference>
<evidence type="ECO:0000313" key="2">
    <source>
        <dbReference type="EMBL" id="KAJ5162083.1"/>
    </source>
</evidence>
<dbReference type="InterPro" id="IPR036928">
    <property type="entry name" value="AS_sf"/>
</dbReference>
<dbReference type="PANTHER" id="PTHR42678">
    <property type="entry name" value="AMIDASE"/>
    <property type="match status" value="1"/>
</dbReference>
<feature type="domain" description="Amidase" evidence="1">
    <location>
        <begin position="32"/>
        <end position="190"/>
    </location>
</feature>
<dbReference type="Pfam" id="PF01425">
    <property type="entry name" value="Amidase"/>
    <property type="match status" value="1"/>
</dbReference>
<dbReference type="AlphaFoldDB" id="A0A9W9HZX5"/>
<evidence type="ECO:0000313" key="3">
    <source>
        <dbReference type="Proteomes" id="UP001146351"/>
    </source>
</evidence>
<proteinExistence type="predicted"/>
<reference evidence="2" key="1">
    <citation type="submission" date="2022-11" db="EMBL/GenBank/DDBJ databases">
        <authorList>
            <person name="Petersen C."/>
        </authorList>
    </citation>
    <scope>NUCLEOTIDE SEQUENCE</scope>
    <source>
        <strain evidence="2">IBT 21917</strain>
    </source>
</reference>
<evidence type="ECO:0000259" key="1">
    <source>
        <dbReference type="Pfam" id="PF01425"/>
    </source>
</evidence>
<reference evidence="2" key="2">
    <citation type="journal article" date="2023" name="IMA Fungus">
        <title>Comparative genomic study of the Penicillium genus elucidates a diverse pangenome and 15 lateral gene transfer events.</title>
        <authorList>
            <person name="Petersen C."/>
            <person name="Sorensen T."/>
            <person name="Nielsen M.R."/>
            <person name="Sondergaard T.E."/>
            <person name="Sorensen J.L."/>
            <person name="Fitzpatrick D.A."/>
            <person name="Frisvad J.C."/>
            <person name="Nielsen K.L."/>
        </authorList>
    </citation>
    <scope>NUCLEOTIDE SEQUENCE</scope>
    <source>
        <strain evidence="2">IBT 21917</strain>
    </source>
</reference>
<protein>
    <recommendedName>
        <fullName evidence="1">Amidase domain-containing protein</fullName>
    </recommendedName>
</protein>
<dbReference type="Gene3D" id="3.90.1300.10">
    <property type="entry name" value="Amidase signature (AS) domain"/>
    <property type="match status" value="2"/>
</dbReference>
<accession>A0A9W9HZX5</accession>
<name>A0A9W9HZX5_9EURO</name>
<dbReference type="SUPFAM" id="SSF75304">
    <property type="entry name" value="Amidase signature (AS) enzymes"/>
    <property type="match status" value="1"/>
</dbReference>